<dbReference type="AlphaFoldDB" id="A0A6G5AI19"/>
<evidence type="ECO:0000256" key="1">
    <source>
        <dbReference type="SAM" id="Phobius"/>
    </source>
</evidence>
<reference evidence="2" key="1">
    <citation type="submission" date="2020-03" db="EMBL/GenBank/DDBJ databases">
        <title>A transcriptome and proteome of the tick Rhipicephalus microplus shaped by the genetic composition of its hosts and developmental stage.</title>
        <authorList>
            <person name="Garcia G.R."/>
            <person name="Ribeiro J.M.C."/>
            <person name="Maruyama S.R."/>
            <person name="Gardinasse L.G."/>
            <person name="Nelson K."/>
            <person name="Ferreira B.R."/>
            <person name="Andrade T.G."/>
            <person name="Santos I.K.F.M."/>
        </authorList>
    </citation>
    <scope>NUCLEOTIDE SEQUENCE</scope>
    <source>
        <strain evidence="2">NSGR</strain>
        <tissue evidence="2">Salivary glands</tissue>
    </source>
</reference>
<dbReference type="EMBL" id="GIKN01007404">
    <property type="protein sequence ID" value="NIE49677.1"/>
    <property type="molecule type" value="Transcribed_RNA"/>
</dbReference>
<name>A0A6G5AI19_RHIMP</name>
<proteinExistence type="predicted"/>
<sequence length="180" mass="20481">MHYCCLSYILLSRLQFPFSKLVLCFMIELPPSCMARVTHVEPISTPYTPLLFVIVVYICVLLTHATLFYVYQFSCDYSCINLCVIANKLLSQELEPASFPCSSSSCCCAIFKIIAQISVLLNRKFRVCLDSNIFVLQLNHARIKLVGNAKHFSVAAILWCENAVEYCCFARMQPVRARIL</sequence>
<keyword evidence="1" id="KW-1133">Transmembrane helix</keyword>
<evidence type="ECO:0000313" key="2">
    <source>
        <dbReference type="EMBL" id="NIE49677.1"/>
    </source>
</evidence>
<feature type="transmembrane region" description="Helical" evidence="1">
    <location>
        <begin position="48"/>
        <end position="71"/>
    </location>
</feature>
<keyword evidence="1" id="KW-0812">Transmembrane</keyword>
<protein>
    <submittedName>
        <fullName evidence="2">Uncharacterized protein</fullName>
    </submittedName>
</protein>
<organism evidence="2">
    <name type="scientific">Rhipicephalus microplus</name>
    <name type="common">Cattle tick</name>
    <name type="synonym">Boophilus microplus</name>
    <dbReference type="NCBI Taxonomy" id="6941"/>
    <lineage>
        <taxon>Eukaryota</taxon>
        <taxon>Metazoa</taxon>
        <taxon>Ecdysozoa</taxon>
        <taxon>Arthropoda</taxon>
        <taxon>Chelicerata</taxon>
        <taxon>Arachnida</taxon>
        <taxon>Acari</taxon>
        <taxon>Parasitiformes</taxon>
        <taxon>Ixodida</taxon>
        <taxon>Ixodoidea</taxon>
        <taxon>Ixodidae</taxon>
        <taxon>Rhipicephalinae</taxon>
        <taxon>Rhipicephalus</taxon>
        <taxon>Boophilus</taxon>
    </lineage>
</organism>
<keyword evidence="1" id="KW-0472">Membrane</keyword>
<accession>A0A6G5AI19</accession>